<proteinExistence type="predicted"/>
<protein>
    <submittedName>
        <fullName evidence="2">Uncharacterized protein</fullName>
    </submittedName>
</protein>
<evidence type="ECO:0000313" key="2">
    <source>
        <dbReference type="EMBL" id="KFG48370.1"/>
    </source>
</evidence>
<name>A0A086KVF2_TOXGO</name>
<dbReference type="AlphaFoldDB" id="A0A086KVF2"/>
<feature type="compositionally biased region" description="Basic and acidic residues" evidence="1">
    <location>
        <begin position="85"/>
        <end position="104"/>
    </location>
</feature>
<dbReference type="OrthoDB" id="329495at2759"/>
<comment type="caution">
    <text evidence="2">The sequence shown here is derived from an EMBL/GenBank/DDBJ whole genome shotgun (WGS) entry which is preliminary data.</text>
</comment>
<reference evidence="2 3" key="1">
    <citation type="submission" date="2014-03" db="EMBL/GenBank/DDBJ databases">
        <authorList>
            <person name="Sibley D."/>
            <person name="Venepally P."/>
            <person name="Karamycheva S."/>
            <person name="Hadjithomas M."/>
            <person name="Khan A."/>
            <person name="Brunk B."/>
            <person name="Roos D."/>
            <person name="Caler E."/>
            <person name="Lorenzi H."/>
        </authorList>
    </citation>
    <scope>NUCLEOTIDE SEQUENCE [LARGE SCALE GENOMIC DNA]</scope>
    <source>
        <strain evidence="3">p89</strain>
    </source>
</reference>
<feature type="region of interest" description="Disordered" evidence="1">
    <location>
        <begin position="85"/>
        <end position="109"/>
    </location>
</feature>
<organism evidence="2 3">
    <name type="scientific">Toxoplasma gondii p89</name>
    <dbReference type="NCBI Taxonomy" id="943119"/>
    <lineage>
        <taxon>Eukaryota</taxon>
        <taxon>Sar</taxon>
        <taxon>Alveolata</taxon>
        <taxon>Apicomplexa</taxon>
        <taxon>Conoidasida</taxon>
        <taxon>Coccidia</taxon>
        <taxon>Eucoccidiorida</taxon>
        <taxon>Eimeriorina</taxon>
        <taxon>Sarcocystidae</taxon>
        <taxon>Toxoplasma</taxon>
    </lineage>
</organism>
<evidence type="ECO:0000256" key="1">
    <source>
        <dbReference type="SAM" id="MobiDB-lite"/>
    </source>
</evidence>
<evidence type="ECO:0000313" key="3">
    <source>
        <dbReference type="Proteomes" id="UP000028828"/>
    </source>
</evidence>
<dbReference type="Proteomes" id="UP000028828">
    <property type="component" value="Unassembled WGS sequence"/>
</dbReference>
<dbReference type="EMBL" id="AEYI02000528">
    <property type="protein sequence ID" value="KFG48370.1"/>
    <property type="molecule type" value="Genomic_DNA"/>
</dbReference>
<accession>A0A086KVF2</accession>
<sequence>MDVQRAFSSDAISDHFEGSEEMMAQQEASAETMLDVRSNKIEGYEVPINDCQYDISMDQVRTDEQTTAEDSALGLTTKAALEVTHRPSTTEDESLEKNEEHDDSYAVTPAPPTLAELLEAGMQAFDFAKFFSSRKSPAFPPNLQPVQLPDGGLVEIFRLPSFNVGVSQNMPVTQFNAPILDTGLSPVLQYRGLPPCISSRKNIVFHHVGGSNEEVWGASQVQPTVKKSGWPVPSWEPNARLIKTGMA</sequence>
<gene>
    <name evidence="2" type="ORF">TGP89_248360</name>
</gene>
<dbReference type="VEuPathDB" id="ToxoDB:TGP89_248360"/>